<evidence type="ECO:0000256" key="2">
    <source>
        <dbReference type="ARBA" id="ARBA00022722"/>
    </source>
</evidence>
<evidence type="ECO:0000313" key="15">
    <source>
        <dbReference type="Proteomes" id="UP000253495"/>
    </source>
</evidence>
<dbReference type="InterPro" id="IPR055132">
    <property type="entry name" value="RNase_J_b_CASP"/>
</dbReference>
<keyword evidence="9" id="KW-0698">rRNA processing</keyword>
<feature type="binding site" evidence="12">
    <location>
        <position position="183"/>
    </location>
    <ligand>
        <name>Zn(2+)</name>
        <dbReference type="ChEBI" id="CHEBI:29105"/>
        <label>1</label>
        <note>catalytic</note>
    </ligand>
</feature>
<comment type="cofactor">
    <cofactor evidence="12">
        <name>Ca(2+)</name>
        <dbReference type="ChEBI" id="CHEBI:29108"/>
    </cofactor>
    <text evidence="12">Binds 1 Ca(2+) cation per subunit. Seen in 1 crystal structure, it is not clear if it is physiologically important.</text>
</comment>
<reference evidence="14 15" key="1">
    <citation type="submission" date="2018-07" db="EMBL/GenBank/DDBJ databases">
        <title>Genomic Encyclopedia of Type Strains, Phase III (KMG-III): the genomes of soil and plant-associated and newly described type strains.</title>
        <authorList>
            <person name="Whitman W."/>
        </authorList>
    </citation>
    <scope>NUCLEOTIDE SEQUENCE [LARGE SCALE GENOMIC DNA]</scope>
    <source>
        <strain evidence="14 15">CECT 8575</strain>
    </source>
</reference>
<dbReference type="EC" id="3.1.-.-" evidence="9"/>
<dbReference type="GO" id="GO:0004521">
    <property type="term" value="F:RNA endonuclease activity"/>
    <property type="evidence" value="ECO:0007669"/>
    <property type="project" value="UniProtKB-UniRule"/>
</dbReference>
<keyword evidence="5 9" id="KW-0378">Hydrolase</keyword>
<protein>
    <recommendedName>
        <fullName evidence="9">Ribonuclease J</fullName>
        <shortName evidence="9">RNase J</shortName>
        <ecNumber evidence="9">3.1.-.-</ecNumber>
    </recommendedName>
</protein>
<keyword evidence="1 9" id="KW-0963">Cytoplasm</keyword>
<dbReference type="InterPro" id="IPR011108">
    <property type="entry name" value="RMMBL"/>
</dbReference>
<dbReference type="Pfam" id="PF07521">
    <property type="entry name" value="RMMBL"/>
    <property type="match status" value="1"/>
</dbReference>
<feature type="binding site" evidence="12">
    <location>
        <position position="410"/>
    </location>
    <ligand>
        <name>Zn(2+)</name>
        <dbReference type="ChEBI" id="CHEBI:29105"/>
        <label>1</label>
        <note>catalytic</note>
    </ligand>
</feature>
<dbReference type="Gene3D" id="3.40.50.10710">
    <property type="entry name" value="Metallo-hydrolase/oxidoreductase"/>
    <property type="match status" value="1"/>
</dbReference>
<feature type="binding site" evidence="12">
    <location>
        <position position="98"/>
    </location>
    <ligand>
        <name>Zn(2+)</name>
        <dbReference type="ChEBI" id="CHEBI:29105"/>
        <label>1</label>
        <note>catalytic</note>
    </ligand>
</feature>
<dbReference type="EMBL" id="QPJC01000007">
    <property type="protein sequence ID" value="RCW43331.1"/>
    <property type="molecule type" value="Genomic_DNA"/>
</dbReference>
<dbReference type="GO" id="GO:0008270">
    <property type="term" value="F:zinc ion binding"/>
    <property type="evidence" value="ECO:0007669"/>
    <property type="project" value="InterPro"/>
</dbReference>
<keyword evidence="4 9" id="KW-0255">Endonuclease</keyword>
<feature type="binding site" evidence="12">
    <location>
        <position position="463"/>
    </location>
    <ligand>
        <name>Ca(2+)</name>
        <dbReference type="ChEBI" id="CHEBI:29108"/>
    </ligand>
</feature>
<feature type="binding site" evidence="9 11">
    <location>
        <begin position="384"/>
        <end position="388"/>
    </location>
    <ligand>
        <name>substrate</name>
    </ligand>
</feature>
<feature type="active site" description="Proton acceptor" evidence="10">
    <location>
        <position position="388"/>
    </location>
</feature>
<gene>
    <name evidence="9" type="primary">rnj</name>
    <name evidence="14" type="ORF">DFQ14_107221</name>
</gene>
<dbReference type="GO" id="GO:0005737">
    <property type="term" value="C:cytoplasm"/>
    <property type="evidence" value="ECO:0007669"/>
    <property type="project" value="UniProtKB-SubCell"/>
</dbReference>
<dbReference type="PIRSF" id="PIRSF004803">
    <property type="entry name" value="RnjA"/>
    <property type="match status" value="1"/>
</dbReference>
<evidence type="ECO:0000256" key="9">
    <source>
        <dbReference type="HAMAP-Rule" id="MF_01491"/>
    </source>
</evidence>
<feature type="binding site" evidence="12">
    <location>
        <position position="96"/>
    </location>
    <ligand>
        <name>Zn(2+)</name>
        <dbReference type="ChEBI" id="CHEBI:29105"/>
        <label>1</label>
        <note>catalytic</note>
    </ligand>
</feature>
<dbReference type="GO" id="GO:0003723">
    <property type="term" value="F:RNA binding"/>
    <property type="evidence" value="ECO:0007669"/>
    <property type="project" value="UniProtKB-UniRule"/>
</dbReference>
<organism evidence="14 15">
    <name type="scientific">Halopolyspora algeriensis</name>
    <dbReference type="NCBI Taxonomy" id="1500506"/>
    <lineage>
        <taxon>Bacteria</taxon>
        <taxon>Bacillati</taxon>
        <taxon>Actinomycetota</taxon>
        <taxon>Actinomycetes</taxon>
        <taxon>Actinomycetes incertae sedis</taxon>
        <taxon>Halopolyspora</taxon>
    </lineage>
</organism>
<dbReference type="PANTHER" id="PTHR43694:SF1">
    <property type="entry name" value="RIBONUCLEASE J"/>
    <property type="match status" value="1"/>
</dbReference>
<dbReference type="PANTHER" id="PTHR43694">
    <property type="entry name" value="RIBONUCLEASE J"/>
    <property type="match status" value="1"/>
</dbReference>
<dbReference type="InterPro" id="IPR001279">
    <property type="entry name" value="Metallo-B-lactamas"/>
</dbReference>
<comment type="function">
    <text evidence="9">An RNase that has 5'-3' exonuclease and possibly endonuclease activity. Involved in maturation of rRNA and in some organisms also mRNA maturation and/or decay.</text>
</comment>
<comment type="similarity">
    <text evidence="9">Belongs to the metallo-beta-lactamase superfamily. RNA-metabolizing metallo-beta-lactamase-like family. Bacterial RNase J subfamily.</text>
</comment>
<dbReference type="PROSITE" id="PS01292">
    <property type="entry name" value="UPF0036"/>
    <property type="match status" value="1"/>
</dbReference>
<dbReference type="InterPro" id="IPR036866">
    <property type="entry name" value="RibonucZ/Hydroxyglut_hydro"/>
</dbReference>
<accession>A0A368VNN2</accession>
<evidence type="ECO:0000256" key="7">
    <source>
        <dbReference type="ARBA" id="ARBA00022839"/>
    </source>
</evidence>
<keyword evidence="7 9" id="KW-0269">Exonuclease</keyword>
<feature type="binding site" evidence="12">
    <location>
        <position position="99"/>
    </location>
    <ligand>
        <name>Zn(2+)</name>
        <dbReference type="ChEBI" id="CHEBI:29105"/>
        <label>1</label>
        <note>catalytic</note>
    </ligand>
</feature>
<dbReference type="InterPro" id="IPR041636">
    <property type="entry name" value="RNase_J_C"/>
</dbReference>
<dbReference type="InterPro" id="IPR030854">
    <property type="entry name" value="RNase_J_bac"/>
</dbReference>
<dbReference type="NCBIfam" id="TIGR00649">
    <property type="entry name" value="MG423"/>
    <property type="match status" value="1"/>
</dbReference>
<evidence type="ECO:0000256" key="6">
    <source>
        <dbReference type="ARBA" id="ARBA00022833"/>
    </source>
</evidence>
<evidence type="ECO:0000259" key="13">
    <source>
        <dbReference type="SMART" id="SM00849"/>
    </source>
</evidence>
<feature type="binding site" evidence="12">
    <location>
        <position position="71"/>
    </location>
    <ligand>
        <name>Ca(2+)</name>
        <dbReference type="ChEBI" id="CHEBI:29108"/>
    </ligand>
</feature>
<keyword evidence="3 12" id="KW-0479">Metal-binding</keyword>
<feature type="binding site" evidence="12">
    <location>
        <position position="161"/>
    </location>
    <ligand>
        <name>Zn(2+)</name>
        <dbReference type="ChEBI" id="CHEBI:29105"/>
        <label>1</label>
        <note>catalytic</note>
    </ligand>
</feature>
<dbReference type="OrthoDB" id="9770211at2"/>
<keyword evidence="15" id="KW-1185">Reference proteome</keyword>
<dbReference type="Gene3D" id="3.10.20.580">
    <property type="match status" value="1"/>
</dbReference>
<comment type="cofactor">
    <cofactor evidence="12">
        <name>Zn(2+)</name>
        <dbReference type="ChEBI" id="CHEBI:29105"/>
    </cofactor>
    <text evidence="12">Binds 2 Zn(2+) ions per subunit. It is not clear if Zn(2+) or Mg(2+) is physiologically important.</text>
</comment>
<evidence type="ECO:0000256" key="11">
    <source>
        <dbReference type="PIRSR" id="PIRSR004803-2"/>
    </source>
</evidence>
<evidence type="ECO:0000256" key="1">
    <source>
        <dbReference type="ARBA" id="ARBA00022490"/>
    </source>
</evidence>
<dbReference type="CDD" id="cd07714">
    <property type="entry name" value="RNaseJ_MBL-fold"/>
    <property type="match status" value="1"/>
</dbReference>
<keyword evidence="12" id="KW-0106">Calcium</keyword>
<comment type="caution">
    <text evidence="14">The sequence shown here is derived from an EMBL/GenBank/DDBJ whole genome shotgun (WGS) entry which is preliminary data.</text>
</comment>
<dbReference type="SUPFAM" id="SSF56281">
    <property type="entry name" value="Metallo-hydrolase/oxidoreductase"/>
    <property type="match status" value="1"/>
</dbReference>
<sequence length="574" mass="60778">MSARATSTENHPVAPTAAVPPPPLAEGALRVVALGGIGEVGRNMAVFEYEGRLLIVDCGVLFPEDDAPGVDLILPDFGAIENRLDEVEAIVVTHGHEDHIGAVPFLLRLRPDIPVVGSKFTLALLEAKCKEHRLEPTLVEVAEGQHSSHGAFDLEFFAVNHSIPDALAVGIRTPAGTVLHTGDIKLDQLPLDGRLTDLAGFSRLGDEGVDLFLVDSTNAEVPGVVTPEREIGPVLDSVVGEATQRLIVACFASHVHRVQQVLDVAAKRGRKVCFVGRSMVRNMGIAADQGILRVPDGLLVDLDDALAMPPEMVLFVSTGSQGEPLSALSRMARGEHKQIKIRPGDTVVLASSLIPGNETAVFGVVNGLVRLGAEVVHQGGAKVHVSGHASAGELLYLYNAVRPSNVMPVHGEWRHLRANADLATLTGVPADRVVIAEDGVVVDLVDGIASIAGRHEIGHVYVDGLSVGDVGESTLSDRLVLGEGGFISITVAVDATTGRAVSAPTISGRGFSDDPKALDDVVPLVEMELSRTESEGIVDTHRIAQSVRRTVGKWVADTYRRRPMIVPNVLPVDS</sequence>
<feature type="binding site" evidence="12">
    <location>
        <position position="94"/>
    </location>
    <ligand>
        <name>Zn(2+)</name>
        <dbReference type="ChEBI" id="CHEBI:29105"/>
        <label>1</label>
        <note>catalytic</note>
    </ligand>
</feature>
<feature type="binding site" evidence="12">
    <location>
        <position position="69"/>
    </location>
    <ligand>
        <name>Ca(2+)</name>
        <dbReference type="ChEBI" id="CHEBI:29108"/>
    </ligand>
</feature>
<dbReference type="RefSeq" id="WP_114453511.1">
    <property type="nucleotide sequence ID" value="NZ_QPJC01000007.1"/>
</dbReference>
<dbReference type="Gene3D" id="3.60.15.10">
    <property type="entry name" value="Ribonuclease Z/Hydroxyacylglutathione hydrolase-like"/>
    <property type="match status" value="1"/>
</dbReference>
<dbReference type="AlphaFoldDB" id="A0A368VNN2"/>
<evidence type="ECO:0000256" key="4">
    <source>
        <dbReference type="ARBA" id="ARBA00022759"/>
    </source>
</evidence>
<dbReference type="Pfam" id="PF22505">
    <property type="entry name" value="RNase_J_b_CASP"/>
    <property type="match status" value="1"/>
</dbReference>
<proteinExistence type="inferred from homology"/>
<comment type="subcellular location">
    <subcellularLocation>
        <location evidence="9">Cytoplasm</location>
    </subcellularLocation>
</comment>
<comment type="subunit">
    <text evidence="9">Homodimer, may be a subunit of the RNA degradosome.</text>
</comment>
<keyword evidence="8 9" id="KW-0694">RNA-binding</keyword>
<keyword evidence="6 12" id="KW-0862">Zinc</keyword>
<dbReference type="Pfam" id="PF17770">
    <property type="entry name" value="RNase_J_C"/>
    <property type="match status" value="1"/>
</dbReference>
<keyword evidence="2 9" id="KW-0540">Nuclease</keyword>
<feature type="binding site" evidence="11">
    <location>
        <begin position="252"/>
        <end position="254"/>
    </location>
    <ligand>
        <name>substrate</name>
    </ligand>
</feature>
<dbReference type="Pfam" id="PF12706">
    <property type="entry name" value="Lactamase_B_2"/>
    <property type="match status" value="1"/>
</dbReference>
<evidence type="ECO:0000256" key="8">
    <source>
        <dbReference type="ARBA" id="ARBA00022884"/>
    </source>
</evidence>
<dbReference type="InterPro" id="IPR001587">
    <property type="entry name" value="RNase_J_CS"/>
</dbReference>
<evidence type="ECO:0000256" key="3">
    <source>
        <dbReference type="ARBA" id="ARBA00022723"/>
    </source>
</evidence>
<evidence type="ECO:0000313" key="14">
    <source>
        <dbReference type="EMBL" id="RCW43331.1"/>
    </source>
</evidence>
<dbReference type="SMART" id="SM00849">
    <property type="entry name" value="Lactamase_B"/>
    <property type="match status" value="1"/>
</dbReference>
<dbReference type="GO" id="GO:0006364">
    <property type="term" value="P:rRNA processing"/>
    <property type="evidence" value="ECO:0007669"/>
    <property type="project" value="UniProtKB-UniRule"/>
</dbReference>
<dbReference type="GO" id="GO:0004534">
    <property type="term" value="F:5'-3' RNA exonuclease activity"/>
    <property type="evidence" value="ECO:0007669"/>
    <property type="project" value="UniProtKB-UniRule"/>
</dbReference>
<name>A0A368VNN2_9ACTN</name>
<evidence type="ECO:0000256" key="12">
    <source>
        <dbReference type="PIRSR" id="PIRSR004803-3"/>
    </source>
</evidence>
<dbReference type="Proteomes" id="UP000253495">
    <property type="component" value="Unassembled WGS sequence"/>
</dbReference>
<dbReference type="HAMAP" id="MF_01491">
    <property type="entry name" value="RNase_J_bact"/>
    <property type="match status" value="1"/>
</dbReference>
<evidence type="ECO:0000256" key="5">
    <source>
        <dbReference type="ARBA" id="ARBA00022801"/>
    </source>
</evidence>
<feature type="domain" description="Metallo-beta-lactamase" evidence="13">
    <location>
        <begin position="41"/>
        <end position="235"/>
    </location>
</feature>
<dbReference type="InterPro" id="IPR042173">
    <property type="entry name" value="RNase_J_2"/>
</dbReference>
<evidence type="ECO:0000256" key="10">
    <source>
        <dbReference type="PIRSR" id="PIRSR004803-1"/>
    </source>
</evidence>
<dbReference type="InterPro" id="IPR004613">
    <property type="entry name" value="RNase_J"/>
</dbReference>
<feature type="active site" description="Proton donor" evidence="10">
    <location>
        <position position="215"/>
    </location>
</feature>